<feature type="region of interest" description="Disordered" evidence="7">
    <location>
        <begin position="222"/>
        <end position="262"/>
    </location>
</feature>
<dbReference type="PANTHER" id="PTHR30572:SF4">
    <property type="entry name" value="ABC TRANSPORTER PERMEASE YTRF"/>
    <property type="match status" value="1"/>
</dbReference>
<evidence type="ECO:0000256" key="6">
    <source>
        <dbReference type="ARBA" id="ARBA00038076"/>
    </source>
</evidence>
<organism evidence="10 11">
    <name type="scientific">Janibacter alkaliphilus</name>
    <dbReference type="NCBI Taxonomy" id="1069963"/>
    <lineage>
        <taxon>Bacteria</taxon>
        <taxon>Bacillati</taxon>
        <taxon>Actinomycetota</taxon>
        <taxon>Actinomycetes</taxon>
        <taxon>Micrococcales</taxon>
        <taxon>Intrasporangiaceae</taxon>
        <taxon>Janibacter</taxon>
    </lineage>
</organism>
<evidence type="ECO:0000313" key="11">
    <source>
        <dbReference type="Proteomes" id="UP000592181"/>
    </source>
</evidence>
<feature type="transmembrane region" description="Helical" evidence="8">
    <location>
        <begin position="372"/>
        <end position="397"/>
    </location>
</feature>
<feature type="transmembrane region" description="Helical" evidence="8">
    <location>
        <begin position="283"/>
        <end position="307"/>
    </location>
</feature>
<name>A0A852X0F4_9MICO</name>
<dbReference type="GO" id="GO:0005886">
    <property type="term" value="C:plasma membrane"/>
    <property type="evidence" value="ECO:0007669"/>
    <property type="project" value="UniProtKB-SubCell"/>
</dbReference>
<dbReference type="Pfam" id="PF02687">
    <property type="entry name" value="FtsX"/>
    <property type="match status" value="2"/>
</dbReference>
<dbReference type="AlphaFoldDB" id="A0A852X0F4"/>
<feature type="transmembrane region" description="Helical" evidence="8">
    <location>
        <begin position="723"/>
        <end position="752"/>
    </location>
</feature>
<dbReference type="InterPro" id="IPR050250">
    <property type="entry name" value="Macrolide_Exporter_MacB"/>
</dbReference>
<keyword evidence="4 8" id="KW-1133">Transmembrane helix</keyword>
<evidence type="ECO:0000256" key="3">
    <source>
        <dbReference type="ARBA" id="ARBA00022692"/>
    </source>
</evidence>
<evidence type="ECO:0000256" key="7">
    <source>
        <dbReference type="SAM" id="MobiDB-lite"/>
    </source>
</evidence>
<comment type="subcellular location">
    <subcellularLocation>
        <location evidence="1">Cell membrane</location>
        <topology evidence="1">Multi-pass membrane protein</topology>
    </subcellularLocation>
</comment>
<dbReference type="SUPFAM" id="SSF50692">
    <property type="entry name" value="ADC-like"/>
    <property type="match status" value="1"/>
</dbReference>
<dbReference type="EMBL" id="JACBZX010000001">
    <property type="protein sequence ID" value="NYG36792.1"/>
    <property type="molecule type" value="Genomic_DNA"/>
</dbReference>
<dbReference type="PANTHER" id="PTHR30572">
    <property type="entry name" value="MEMBRANE COMPONENT OF TRANSPORTER-RELATED"/>
    <property type="match status" value="1"/>
</dbReference>
<dbReference type="GO" id="GO:0022857">
    <property type="term" value="F:transmembrane transporter activity"/>
    <property type="evidence" value="ECO:0007669"/>
    <property type="project" value="TreeGrafter"/>
</dbReference>
<comment type="caution">
    <text evidence="10">The sequence shown here is derived from an EMBL/GenBank/DDBJ whole genome shotgun (WGS) entry which is preliminary data.</text>
</comment>
<keyword evidence="11" id="KW-1185">Reference proteome</keyword>
<keyword evidence="2" id="KW-1003">Cell membrane</keyword>
<reference evidence="10 11" key="1">
    <citation type="submission" date="2020-07" db="EMBL/GenBank/DDBJ databases">
        <title>Sequencing the genomes of 1000 actinobacteria strains.</title>
        <authorList>
            <person name="Klenk H.-P."/>
        </authorList>
    </citation>
    <scope>NUCLEOTIDE SEQUENCE [LARGE SCALE GENOMIC DNA]</scope>
    <source>
        <strain evidence="10 11">DSM 24723</strain>
    </source>
</reference>
<evidence type="ECO:0000256" key="5">
    <source>
        <dbReference type="ARBA" id="ARBA00023136"/>
    </source>
</evidence>
<keyword evidence="5 8" id="KW-0472">Membrane</keyword>
<sequence>MSVMWQVTIASLRSQSRRLVAPGIAIILGVAFAAASLSLGQTLGGSVRSMVAGYYTDYDAVVATGDTEPMPAATLTTVQETEGVQRAVGELRAGSTMATPTGPAYVVAATSPTEQSSARVEDGRLPRAADEIALSRVVASADQLAVGDEVSLSADEGPGSEVTVVGIVDAGADPRYAGGTPAVFGSHDAVSAWTGEDGYSEIVVRGTEEVTADELTDRLRERTGGVAGASLGDDGATGSTTEGATDDVNGDDESSPVTVDTGTDHADAVTARLAGGTDVITGMLLAFAAVALFVSAIVIANTFGILLARRTRETALLRAVGSTRAQVVQGAVVEALATGVVFSAIGTAIGIALCGGLVALANASGSSTFPELVFTTSITAVLVPFVVGVVVVLAAALRPVLRASRVAPLEALRPAGTVAARSTAGLVRIGLGLALLAGGAGLLVLGWQTAFLAAGLAGGMTSFLGVLLIGSLLVPTLARIIGAVPAAVLGAPGRLAVGNAVANPRRAAATASALLVGVTLVTMTAVGARSAEASITAELDDRYSVDAAVTATDGELEPGLVDDLREIDGVTGVATVPGSEVSLGVDGTTHEAQAVVGVSDETRSVLRNGDRLDRLTDGTIYVTSDVAEGFGVADGDRVTVRGGSGPVTLTAVVDDALGYDWVVTGADLDRIGGDVATRAAFLRLAEGDPGSTVEAIDEVVADAGVEVGGSAAQRAEMSQVLDAVLYVVLSLLAVSVVIALVGIANTLSLSVLERTQESALLRALGTTRAQLRRMVAIESVLLALVGVTLGSALGIVYGVAGVGALVGELTPVVVEIPWGLLGGVAAAAVVAALVAAVLPAVRAARVSPAAALATD</sequence>
<evidence type="ECO:0000256" key="8">
    <source>
        <dbReference type="SAM" id="Phobius"/>
    </source>
</evidence>
<gene>
    <name evidence="10" type="ORF">BJY28_001261</name>
</gene>
<feature type="transmembrane region" description="Helical" evidence="8">
    <location>
        <begin position="818"/>
        <end position="838"/>
    </location>
</feature>
<comment type="similarity">
    <text evidence="6">Belongs to the ABC-4 integral membrane protein family.</text>
</comment>
<feature type="transmembrane region" description="Helical" evidence="8">
    <location>
        <begin position="451"/>
        <end position="474"/>
    </location>
</feature>
<protein>
    <submittedName>
        <fullName evidence="10">Putative ABC transport system permease protein</fullName>
    </submittedName>
</protein>
<feature type="transmembrane region" description="Helical" evidence="8">
    <location>
        <begin position="327"/>
        <end position="360"/>
    </location>
</feature>
<feature type="transmembrane region" description="Helical" evidence="8">
    <location>
        <begin position="780"/>
        <end position="806"/>
    </location>
</feature>
<feature type="domain" description="ABC3 transporter permease C-terminal" evidence="9">
    <location>
        <begin position="286"/>
        <end position="406"/>
    </location>
</feature>
<evidence type="ECO:0000256" key="1">
    <source>
        <dbReference type="ARBA" id="ARBA00004651"/>
    </source>
</evidence>
<dbReference type="InterPro" id="IPR003838">
    <property type="entry name" value="ABC3_permease_C"/>
</dbReference>
<evidence type="ECO:0000256" key="4">
    <source>
        <dbReference type="ARBA" id="ARBA00022989"/>
    </source>
</evidence>
<feature type="transmembrane region" description="Helical" evidence="8">
    <location>
        <begin position="418"/>
        <end position="445"/>
    </location>
</feature>
<dbReference type="InterPro" id="IPR009010">
    <property type="entry name" value="Asp_de-COase-like_dom_sf"/>
</dbReference>
<dbReference type="Proteomes" id="UP000592181">
    <property type="component" value="Unassembled WGS sequence"/>
</dbReference>
<feature type="compositionally biased region" description="Acidic residues" evidence="7">
    <location>
        <begin position="244"/>
        <end position="254"/>
    </location>
</feature>
<evidence type="ECO:0000313" key="10">
    <source>
        <dbReference type="EMBL" id="NYG36792.1"/>
    </source>
</evidence>
<evidence type="ECO:0000259" key="9">
    <source>
        <dbReference type="Pfam" id="PF02687"/>
    </source>
</evidence>
<accession>A0A852X0F4</accession>
<proteinExistence type="inferred from homology"/>
<feature type="domain" description="ABC3 transporter permease C-terminal" evidence="9">
    <location>
        <begin position="731"/>
        <end position="848"/>
    </location>
</feature>
<keyword evidence="3 8" id="KW-0812">Transmembrane</keyword>
<evidence type="ECO:0000256" key="2">
    <source>
        <dbReference type="ARBA" id="ARBA00022475"/>
    </source>
</evidence>